<sequence>MIYLKKQTLAQRINIIRAGVMGSNDGILSVAGIVIGVAGATSNTFSIFISGIAGMIAGTVSMAMGEYVSVNSESDSQKNAVAQQKKALRNNYDDEFNFVKQKYIQSGISDELATQATREMMNQDALVTTVREKYGFNVNQFTSAYAAAVASMLSFPTGSILPLAAISLFPPHVKIIATFIAVIIALSITGYSAAILSNANRFKSAMRNVISGMLTMIVTYLIGLLVGMLA</sequence>
<dbReference type="CDD" id="cd02432">
    <property type="entry name" value="Nodulin-21_like_1"/>
    <property type="match status" value="1"/>
</dbReference>
<name>A0A387ASA3_9LACO</name>
<dbReference type="PANTHER" id="PTHR31851">
    <property type="entry name" value="FE(2+)/MN(2+) TRANSPORTER PCL1"/>
    <property type="match status" value="1"/>
</dbReference>
<feature type="transmembrane region" description="Helical" evidence="5">
    <location>
        <begin position="47"/>
        <end position="68"/>
    </location>
</feature>
<feature type="transmembrane region" description="Helical" evidence="5">
    <location>
        <begin position="21"/>
        <end position="41"/>
    </location>
</feature>
<evidence type="ECO:0000256" key="2">
    <source>
        <dbReference type="ARBA" id="ARBA00022692"/>
    </source>
</evidence>
<feature type="transmembrane region" description="Helical" evidence="5">
    <location>
        <begin position="144"/>
        <end position="169"/>
    </location>
</feature>
<proteinExistence type="predicted"/>
<feature type="transmembrane region" description="Helical" evidence="5">
    <location>
        <begin position="175"/>
        <end position="197"/>
    </location>
</feature>
<dbReference type="Pfam" id="PF01988">
    <property type="entry name" value="VIT1"/>
    <property type="match status" value="1"/>
</dbReference>
<feature type="transmembrane region" description="Helical" evidence="5">
    <location>
        <begin position="209"/>
        <end position="229"/>
    </location>
</feature>
<keyword evidence="3 5" id="KW-1133">Transmembrane helix</keyword>
<protein>
    <submittedName>
        <fullName evidence="6">VIT family protein</fullName>
    </submittedName>
</protein>
<dbReference type="EMBL" id="CP032626">
    <property type="protein sequence ID" value="AYF92261.1"/>
    <property type="molecule type" value="Genomic_DNA"/>
</dbReference>
<dbReference type="GO" id="GO:0012505">
    <property type="term" value="C:endomembrane system"/>
    <property type="evidence" value="ECO:0007669"/>
    <property type="project" value="UniProtKB-SubCell"/>
</dbReference>
<dbReference type="GO" id="GO:0005384">
    <property type="term" value="F:manganese ion transmembrane transporter activity"/>
    <property type="evidence" value="ECO:0007669"/>
    <property type="project" value="InterPro"/>
</dbReference>
<gene>
    <name evidence="6" type="ORF">D7I45_01530</name>
</gene>
<accession>A0A387ASA3</accession>
<organism evidence="6 7">
    <name type="scientific">Apilactobacillus bombintestini</name>
    <dbReference type="NCBI Taxonomy" id="2419772"/>
    <lineage>
        <taxon>Bacteria</taxon>
        <taxon>Bacillati</taxon>
        <taxon>Bacillota</taxon>
        <taxon>Bacilli</taxon>
        <taxon>Lactobacillales</taxon>
        <taxon>Lactobacillaceae</taxon>
        <taxon>Apilactobacillus</taxon>
    </lineage>
</organism>
<evidence type="ECO:0000313" key="6">
    <source>
        <dbReference type="EMBL" id="AYF92261.1"/>
    </source>
</evidence>
<keyword evidence="4 5" id="KW-0472">Membrane</keyword>
<dbReference type="GO" id="GO:0030026">
    <property type="term" value="P:intracellular manganese ion homeostasis"/>
    <property type="evidence" value="ECO:0007669"/>
    <property type="project" value="InterPro"/>
</dbReference>
<keyword evidence="7" id="KW-1185">Reference proteome</keyword>
<keyword evidence="2 5" id="KW-0812">Transmembrane</keyword>
<evidence type="ECO:0000256" key="4">
    <source>
        <dbReference type="ARBA" id="ARBA00023136"/>
    </source>
</evidence>
<dbReference type="Proteomes" id="UP000272003">
    <property type="component" value="Chromosome"/>
</dbReference>
<reference evidence="6 7" key="1">
    <citation type="submission" date="2018-09" db="EMBL/GenBank/DDBJ databases">
        <title>Genome sequencing of strain BHWM-4.</title>
        <authorList>
            <person name="Heo J."/>
            <person name="Kim S.-J."/>
            <person name="Kwon S.-W."/>
        </authorList>
    </citation>
    <scope>NUCLEOTIDE SEQUENCE [LARGE SCALE GENOMIC DNA]</scope>
    <source>
        <strain evidence="6 7">BHWM-4</strain>
    </source>
</reference>
<evidence type="ECO:0000256" key="3">
    <source>
        <dbReference type="ARBA" id="ARBA00022989"/>
    </source>
</evidence>
<evidence type="ECO:0000256" key="1">
    <source>
        <dbReference type="ARBA" id="ARBA00004127"/>
    </source>
</evidence>
<dbReference type="AlphaFoldDB" id="A0A387ASA3"/>
<dbReference type="KEGG" id="abom:D7I45_01530"/>
<evidence type="ECO:0000256" key="5">
    <source>
        <dbReference type="SAM" id="Phobius"/>
    </source>
</evidence>
<evidence type="ECO:0000313" key="7">
    <source>
        <dbReference type="Proteomes" id="UP000272003"/>
    </source>
</evidence>
<dbReference type="OrthoDB" id="188924at2"/>
<dbReference type="InterPro" id="IPR008217">
    <property type="entry name" value="Ccc1_fam"/>
</dbReference>
<comment type="subcellular location">
    <subcellularLocation>
        <location evidence="1">Endomembrane system</location>
        <topology evidence="1">Multi-pass membrane protein</topology>
    </subcellularLocation>
</comment>
<dbReference type="RefSeq" id="WP_120784035.1">
    <property type="nucleotide sequence ID" value="NZ_CP032626.1"/>
</dbReference>